<feature type="compositionally biased region" description="Low complexity" evidence="4">
    <location>
        <begin position="157"/>
        <end position="167"/>
    </location>
</feature>
<dbReference type="Pfam" id="PF13516">
    <property type="entry name" value="LRR_6"/>
    <property type="match status" value="5"/>
</dbReference>
<keyword evidence="6" id="KW-1185">Reference proteome</keyword>
<dbReference type="AlphaFoldDB" id="B3ESA7"/>
<feature type="region of interest" description="Disordered" evidence="4">
    <location>
        <begin position="89"/>
        <end position="167"/>
    </location>
</feature>
<organism evidence="5 6">
    <name type="scientific">Amoebophilus asiaticus (strain 5a2)</name>
    <dbReference type="NCBI Taxonomy" id="452471"/>
    <lineage>
        <taxon>Bacteria</taxon>
        <taxon>Pseudomonadati</taxon>
        <taxon>Bacteroidota</taxon>
        <taxon>Cytophagia</taxon>
        <taxon>Cytophagales</taxon>
        <taxon>Amoebophilaceae</taxon>
        <taxon>Candidatus Amoebophilus</taxon>
    </lineage>
</organism>
<dbReference type="PROSITE" id="PS51257">
    <property type="entry name" value="PROKAR_LIPOPROTEIN"/>
    <property type="match status" value="1"/>
</dbReference>
<dbReference type="GO" id="GO:0048471">
    <property type="term" value="C:perinuclear region of cytoplasm"/>
    <property type="evidence" value="ECO:0007669"/>
    <property type="project" value="TreeGrafter"/>
</dbReference>
<keyword evidence="3" id="KW-0677">Repeat</keyword>
<dbReference type="InterPro" id="IPR001611">
    <property type="entry name" value="Leu-rich_rpt"/>
</dbReference>
<protein>
    <submittedName>
        <fullName evidence="5">Uncharacterized protein</fullName>
    </submittedName>
</protein>
<dbReference type="STRING" id="452471.Aasi_0725"/>
<keyword evidence="2" id="KW-0433">Leucine-rich repeat</keyword>
<dbReference type="InterPro" id="IPR027038">
    <property type="entry name" value="RanGap"/>
</dbReference>
<dbReference type="Proteomes" id="UP000001227">
    <property type="component" value="Chromosome"/>
</dbReference>
<evidence type="ECO:0000313" key="5">
    <source>
        <dbReference type="EMBL" id="ACE06109.1"/>
    </source>
</evidence>
<evidence type="ECO:0000256" key="4">
    <source>
        <dbReference type="SAM" id="MobiDB-lite"/>
    </source>
</evidence>
<evidence type="ECO:0000256" key="1">
    <source>
        <dbReference type="ARBA" id="ARBA00022468"/>
    </source>
</evidence>
<gene>
    <name evidence="5" type="ordered locus">Aasi_0725</name>
</gene>
<evidence type="ECO:0000256" key="3">
    <source>
        <dbReference type="ARBA" id="ARBA00022737"/>
    </source>
</evidence>
<reference evidence="5 6" key="1">
    <citation type="journal article" date="2010" name="J. Bacteriol.">
        <title>The genome of the amoeba symbiont 'Candidatus Amoebophilus asiaticus' reveals common mechanisms for host cell interaction among amoeba-associated bacteria.</title>
        <authorList>
            <person name="Schmitz-Esser S."/>
            <person name="Tischler P."/>
            <person name="Arnold R."/>
            <person name="Montanaro J."/>
            <person name="Wagner M."/>
            <person name="Rattei T."/>
            <person name="Horn M."/>
        </authorList>
    </citation>
    <scope>NUCLEOTIDE SEQUENCE [LARGE SCALE GENOMIC DNA]</scope>
    <source>
        <strain evidence="5 6">5a2</strain>
    </source>
</reference>
<dbReference type="KEGG" id="aas:Aasi_0725"/>
<dbReference type="GO" id="GO:0006913">
    <property type="term" value="P:nucleocytoplasmic transport"/>
    <property type="evidence" value="ECO:0007669"/>
    <property type="project" value="TreeGrafter"/>
</dbReference>
<evidence type="ECO:0000256" key="2">
    <source>
        <dbReference type="ARBA" id="ARBA00022614"/>
    </source>
</evidence>
<dbReference type="GO" id="GO:0005829">
    <property type="term" value="C:cytosol"/>
    <property type="evidence" value="ECO:0007669"/>
    <property type="project" value="TreeGrafter"/>
</dbReference>
<feature type="compositionally biased region" description="Basic and acidic residues" evidence="4">
    <location>
        <begin position="126"/>
        <end position="148"/>
    </location>
</feature>
<proteinExistence type="predicted"/>
<dbReference type="OrthoDB" id="581240at2"/>
<dbReference type="PANTHER" id="PTHR24113">
    <property type="entry name" value="RAN GTPASE-ACTIVATING PROTEIN 1"/>
    <property type="match status" value="1"/>
</dbReference>
<dbReference type="HOGENOM" id="CLU_533863_0_0_10"/>
<dbReference type="GO" id="GO:0005096">
    <property type="term" value="F:GTPase activator activity"/>
    <property type="evidence" value="ECO:0007669"/>
    <property type="project" value="UniProtKB-KW"/>
</dbReference>
<dbReference type="SUPFAM" id="SSF52047">
    <property type="entry name" value="RNI-like"/>
    <property type="match status" value="1"/>
</dbReference>
<dbReference type="eggNOG" id="COG4886">
    <property type="taxonomic scope" value="Bacteria"/>
</dbReference>
<dbReference type="GO" id="GO:0031267">
    <property type="term" value="F:small GTPase binding"/>
    <property type="evidence" value="ECO:0007669"/>
    <property type="project" value="TreeGrafter"/>
</dbReference>
<dbReference type="SMART" id="SM00368">
    <property type="entry name" value="LRR_RI"/>
    <property type="match status" value="8"/>
</dbReference>
<dbReference type="Gene3D" id="3.80.10.10">
    <property type="entry name" value="Ribonuclease Inhibitor"/>
    <property type="match status" value="2"/>
</dbReference>
<evidence type="ECO:0000313" key="6">
    <source>
        <dbReference type="Proteomes" id="UP000001227"/>
    </source>
</evidence>
<dbReference type="RefSeq" id="WP_012472879.1">
    <property type="nucleotide sequence ID" value="NC_010830.1"/>
</dbReference>
<name>B3ESA7_AMOA5</name>
<dbReference type="InterPro" id="IPR032675">
    <property type="entry name" value="LRR_dom_sf"/>
</dbReference>
<accession>B3ESA7</accession>
<dbReference type="EMBL" id="CP001102">
    <property type="protein sequence ID" value="ACE06109.1"/>
    <property type="molecule type" value="Genomic_DNA"/>
</dbReference>
<dbReference type="PANTHER" id="PTHR24113:SF12">
    <property type="entry name" value="RAN GTPASE-ACTIVATING PROTEIN 1"/>
    <property type="match status" value="1"/>
</dbReference>
<sequence length="510" mass="56488">MRQYLVSKSLVQPLYTYIVVVTIFFLQGCGTPPSTPTRTETKHISPKAQATLLQDVADKHKLQRKGLFYKLKEQDEPYSDLQASSMLVVEKENRPLNSNQVLDASSKKRKRPEKGKPKATAIEACSKVKEKDLKREMNKEGRLKKSRTESSISRDNSQSLSTLPASPSLPGTLSFSCTTISDEKAQQIGEVLKSTTAHTFMLLLIRELSFEGLISIVKHLKVSNIQKLILNGVHMEAQGVAGLGPHLVNTKVKCLRLNSNGIGDKGLISLATYLPNTLLNDIDLDSNKIGVEGIKALIAILDDSNIDTLSLWGNKLGEEGATLLGLYLASPKSRIENLNVGYNKIGAQGVINLIANLQENIKLRVVNLQGNQLGDDGFKGIMQALPGTPIQEIDLSYNKITDNALQYCVLGETSILSILNLSKNLITDKGAPHLNRILKQTPINTIHLSDNTITYEGAKIIVKELPQEKTFTVHLHQVEDFSRAIISSYQQKRLKKDYPHINWVFKKPIL</sequence>
<keyword evidence="1" id="KW-0343">GTPase activation</keyword>